<dbReference type="Pfam" id="PF21399">
    <property type="entry name" value="TERT_C"/>
    <property type="match status" value="1"/>
</dbReference>
<dbReference type="PROSITE" id="PS50878">
    <property type="entry name" value="RT_POL"/>
    <property type="match status" value="1"/>
</dbReference>
<gene>
    <name evidence="16" type="primary">EST2</name>
    <name evidence="16" type="ORF">LshimejAT787_0802420</name>
</gene>
<keyword evidence="10 13" id="KW-0695">RNA-directed DNA polymerase</keyword>
<evidence type="ECO:0000256" key="5">
    <source>
        <dbReference type="ARBA" id="ARBA00022679"/>
    </source>
</evidence>
<keyword evidence="7 13" id="KW-0479">Metal-binding</keyword>
<dbReference type="GO" id="GO:0046872">
    <property type="term" value="F:metal ion binding"/>
    <property type="evidence" value="ECO:0007669"/>
    <property type="project" value="UniProtKB-KW"/>
</dbReference>
<dbReference type="InterPro" id="IPR000477">
    <property type="entry name" value="RT_dom"/>
</dbReference>
<accession>A0A9P3PRF2</accession>
<dbReference type="Gene3D" id="3.30.70.2630">
    <property type="match status" value="1"/>
</dbReference>
<evidence type="ECO:0000256" key="1">
    <source>
        <dbReference type="ARBA" id="ARBA00008001"/>
    </source>
</evidence>
<dbReference type="InterPro" id="IPR049139">
    <property type="entry name" value="TERT_C"/>
</dbReference>
<dbReference type="GO" id="GO:0042162">
    <property type="term" value="F:telomeric DNA binding"/>
    <property type="evidence" value="ECO:0007669"/>
    <property type="project" value="TreeGrafter"/>
</dbReference>
<evidence type="ECO:0000256" key="14">
    <source>
        <dbReference type="SAM" id="MobiDB-lite"/>
    </source>
</evidence>
<sequence>MAMTDMREVIDRAQERIFRSKNAQNIITAGYRRASKEGDRGKTSMTRVGITNHFVNTIVTALQSPEWDVLLQRIGVDAMLHLLCETSIFVSLPNGCLCQMTGEPIIYAVPKFKQVLEPAQIAPSNPLHAGQKRHTPFDHDLPQQRATKRRKLNPSASTIQSSGSKEITKNRSPVEVALSRARLFYSRPKLVPHTNQIIVGLPEKHILNQIRPSYQRPPKIEPGLYVDPDPREQERHTRHLSKYVFPRQYGLASPFTETDLKRHVFGLPDYTDREFEIKVPAFDIYNPIKLTKTGQGILQDPRKAQGSPSPARKNDMEAWKMRLQALARQSLPFENGKRLDSSVILECISEQSILLSQAPLGAGNTSVDSHGNSILPPGLTQAERDVKSKPRFADFACPPIEVFRYVALVTKTVIPKAFWGNEANFKVILRYVKEFIQCRRFESLTLHHIIQGFSTLACDWLMPPGEAAHRQSRVSVSDALKRRELLEEFIFWYFDSFVSSLLKTNFYITETSAFRNRVLYFRHDDWAAMCAPLIERLASGTFLKMTDSEAKEVLRQRRLGYSFVRLLPKETGVRPIVNLRRRKPIQGRFQLAEQSINQILQAAFHILSYEKREQPHRLGASVFSPDDVYSKLKDFKSRIVRPDGKLPRLYFVKVDVQACFDTIEQSRLLEILRELISEDLYMMQRYGQMRMVTGRIKRTFVKKAVPEDDHPHFLTYAAQLAGVLRNTVFVDQVVYPYSQRKEILSLLEEHITENIVKIGPHFYRQTVGIPQGSILSALLCSFFYGDLEKRFTDSRNDLESVLLRLIDDYLFITTSRARAVQFVQMMEKGHPEYGCFIAKEKTLTNFDYGIQVSNVTEPKQQSFPWCGYMINMQDLSVSVDYSRYRGTSLRDTLTIDRGRHPGASFTQKMLWLAKTKCHPIYCDPALNPDNVVYLNIYRNFLLCAMKMHGYLCEWGIKFNKNSAFINNTIQTMIGVSYSTLRSKIARKTQSGANVRQSGIQKLAVKWLGTHAFYVVLSKKPARHASLLRSLSFELSRPRSKRYKQQFSSVIKDGLAGLADISF</sequence>
<evidence type="ECO:0000256" key="3">
    <source>
        <dbReference type="ARBA" id="ARBA00016182"/>
    </source>
</evidence>
<dbReference type="AlphaFoldDB" id="A0A9P3PRF2"/>
<name>A0A9P3PRF2_LYOSH</name>
<dbReference type="GO" id="GO:0000781">
    <property type="term" value="C:chromosome, telomeric region"/>
    <property type="evidence" value="ECO:0007669"/>
    <property type="project" value="UniProtKB-SubCell"/>
</dbReference>
<dbReference type="GO" id="GO:0007004">
    <property type="term" value="P:telomere maintenance via telomerase"/>
    <property type="evidence" value="ECO:0007669"/>
    <property type="project" value="TreeGrafter"/>
</dbReference>
<dbReference type="PANTHER" id="PTHR12066">
    <property type="entry name" value="TELOMERASE REVERSE TRANSCRIPTASE"/>
    <property type="match status" value="1"/>
</dbReference>
<comment type="catalytic activity">
    <reaction evidence="12 13">
        <text>DNA(n) + a 2'-deoxyribonucleoside 5'-triphosphate = DNA(n+1) + diphosphate</text>
        <dbReference type="Rhea" id="RHEA:22508"/>
        <dbReference type="Rhea" id="RHEA-COMP:17339"/>
        <dbReference type="Rhea" id="RHEA-COMP:17340"/>
        <dbReference type="ChEBI" id="CHEBI:33019"/>
        <dbReference type="ChEBI" id="CHEBI:61560"/>
        <dbReference type="ChEBI" id="CHEBI:173112"/>
        <dbReference type="EC" id="2.7.7.49"/>
    </reaction>
</comment>
<dbReference type="Proteomes" id="UP001063166">
    <property type="component" value="Unassembled WGS sequence"/>
</dbReference>
<evidence type="ECO:0000313" key="17">
    <source>
        <dbReference type="Proteomes" id="UP001063166"/>
    </source>
</evidence>
<evidence type="ECO:0000313" key="16">
    <source>
        <dbReference type="EMBL" id="GLB40371.1"/>
    </source>
</evidence>
<keyword evidence="4 13" id="KW-0158">Chromosome</keyword>
<feature type="domain" description="Reverse transcriptase" evidence="15">
    <location>
        <begin position="548"/>
        <end position="870"/>
    </location>
</feature>
<evidence type="ECO:0000256" key="10">
    <source>
        <dbReference type="ARBA" id="ARBA00022918"/>
    </source>
</evidence>
<keyword evidence="17" id="KW-1185">Reference proteome</keyword>
<keyword evidence="9 13" id="KW-0779">Telomere</keyword>
<keyword evidence="5 13" id="KW-0808">Transferase</keyword>
<dbReference type="Gene3D" id="1.10.132.70">
    <property type="match status" value="1"/>
</dbReference>
<reference evidence="16" key="1">
    <citation type="submission" date="2022-07" db="EMBL/GenBank/DDBJ databases">
        <title>The genome of Lyophyllum shimeji provides insight into the initial evolution of ectomycorrhizal fungal genome.</title>
        <authorList>
            <person name="Kobayashi Y."/>
            <person name="Shibata T."/>
            <person name="Hirakawa H."/>
            <person name="Shigenobu S."/>
            <person name="Nishiyama T."/>
            <person name="Yamada A."/>
            <person name="Hasebe M."/>
            <person name="Kawaguchi M."/>
        </authorList>
    </citation>
    <scope>NUCLEOTIDE SEQUENCE</scope>
    <source>
        <strain evidence="16">AT787</strain>
    </source>
</reference>
<dbReference type="InterPro" id="IPR021891">
    <property type="entry name" value="Telomerase_RBD"/>
</dbReference>
<organism evidence="16 17">
    <name type="scientific">Lyophyllum shimeji</name>
    <name type="common">Hon-shimeji</name>
    <name type="synonym">Tricholoma shimeji</name>
    <dbReference type="NCBI Taxonomy" id="47721"/>
    <lineage>
        <taxon>Eukaryota</taxon>
        <taxon>Fungi</taxon>
        <taxon>Dikarya</taxon>
        <taxon>Basidiomycota</taxon>
        <taxon>Agaricomycotina</taxon>
        <taxon>Agaricomycetes</taxon>
        <taxon>Agaricomycetidae</taxon>
        <taxon>Agaricales</taxon>
        <taxon>Tricholomatineae</taxon>
        <taxon>Lyophyllaceae</taxon>
        <taxon>Lyophyllum</taxon>
    </lineage>
</organism>
<protein>
    <recommendedName>
        <fullName evidence="3 13">Telomerase reverse transcriptase</fullName>
        <ecNumber evidence="2 13">2.7.7.49</ecNumber>
    </recommendedName>
    <alternativeName>
        <fullName evidence="13">Telomerase catalytic subunit</fullName>
    </alternativeName>
</protein>
<evidence type="ECO:0000256" key="13">
    <source>
        <dbReference type="RuleBase" id="RU365061"/>
    </source>
</evidence>
<keyword evidence="8 13" id="KW-0460">Magnesium</keyword>
<feature type="compositionally biased region" description="Polar residues" evidence="14">
    <location>
        <begin position="154"/>
        <end position="165"/>
    </location>
</feature>
<evidence type="ECO:0000256" key="12">
    <source>
        <dbReference type="ARBA" id="ARBA00048173"/>
    </source>
</evidence>
<feature type="region of interest" description="Disordered" evidence="14">
    <location>
        <begin position="124"/>
        <end position="171"/>
    </location>
</feature>
<dbReference type="EMBL" id="BRPK01000008">
    <property type="protein sequence ID" value="GLB40371.1"/>
    <property type="molecule type" value="Genomic_DNA"/>
</dbReference>
<dbReference type="SMART" id="SM00975">
    <property type="entry name" value="Telomerase_RBD"/>
    <property type="match status" value="1"/>
</dbReference>
<dbReference type="GO" id="GO:0003720">
    <property type="term" value="F:telomerase activity"/>
    <property type="evidence" value="ECO:0007669"/>
    <property type="project" value="InterPro"/>
</dbReference>
<dbReference type="Gene3D" id="1.10.357.90">
    <property type="match status" value="1"/>
</dbReference>
<keyword evidence="11 13" id="KW-0539">Nucleus</keyword>
<comment type="caution">
    <text evidence="16">The sequence shown here is derived from an EMBL/GenBank/DDBJ whole genome shotgun (WGS) entry which is preliminary data.</text>
</comment>
<dbReference type="InterPro" id="IPR003545">
    <property type="entry name" value="Telomerase_RT"/>
</dbReference>
<dbReference type="GO" id="GO:0070034">
    <property type="term" value="F:telomerase RNA binding"/>
    <property type="evidence" value="ECO:0007669"/>
    <property type="project" value="TreeGrafter"/>
</dbReference>
<dbReference type="Pfam" id="PF00078">
    <property type="entry name" value="RVT_1"/>
    <property type="match status" value="1"/>
</dbReference>
<evidence type="ECO:0000256" key="7">
    <source>
        <dbReference type="ARBA" id="ARBA00022723"/>
    </source>
</evidence>
<dbReference type="EC" id="2.7.7.49" evidence="2 13"/>
<dbReference type="GO" id="GO:0000333">
    <property type="term" value="C:telomerase catalytic core complex"/>
    <property type="evidence" value="ECO:0007669"/>
    <property type="project" value="TreeGrafter"/>
</dbReference>
<evidence type="ECO:0000256" key="11">
    <source>
        <dbReference type="ARBA" id="ARBA00023242"/>
    </source>
</evidence>
<comment type="subcellular location">
    <subcellularLocation>
        <location evidence="13">Nucleus</location>
    </subcellularLocation>
    <subcellularLocation>
        <location evidence="13">Chromosome</location>
        <location evidence="13">Telomere</location>
    </subcellularLocation>
</comment>
<dbReference type="PRINTS" id="PR01365">
    <property type="entry name" value="TELOMERASERT"/>
</dbReference>
<evidence type="ECO:0000256" key="6">
    <source>
        <dbReference type="ARBA" id="ARBA00022695"/>
    </source>
</evidence>
<dbReference type="Pfam" id="PF12009">
    <property type="entry name" value="Telomerase_RBD"/>
    <property type="match status" value="1"/>
</dbReference>
<evidence type="ECO:0000256" key="9">
    <source>
        <dbReference type="ARBA" id="ARBA00022895"/>
    </source>
</evidence>
<keyword evidence="6 13" id="KW-0548">Nucleotidyltransferase</keyword>
<evidence type="ECO:0000256" key="4">
    <source>
        <dbReference type="ARBA" id="ARBA00022454"/>
    </source>
</evidence>
<evidence type="ECO:0000256" key="8">
    <source>
        <dbReference type="ARBA" id="ARBA00022842"/>
    </source>
</evidence>
<evidence type="ECO:0000256" key="2">
    <source>
        <dbReference type="ARBA" id="ARBA00012493"/>
    </source>
</evidence>
<dbReference type="OrthoDB" id="289721at2759"/>
<comment type="function">
    <text evidence="13">Telomerase is a ribonucleoprotein enzyme essential for the replication of chromosome termini in most eukaryotes. It elongates telomeres. It is a reverse transcriptase that adds simple sequence repeats to chromosome ends by copying a template sequence within the RNA component of the enzyme.</text>
</comment>
<dbReference type="PANTHER" id="PTHR12066:SF0">
    <property type="entry name" value="TELOMERASE REVERSE TRANSCRIPTASE"/>
    <property type="match status" value="1"/>
</dbReference>
<comment type="similarity">
    <text evidence="1 13">Belongs to the reverse transcriptase family. Telomerase subfamily.</text>
</comment>
<dbReference type="CDD" id="cd01648">
    <property type="entry name" value="TERT"/>
    <property type="match status" value="1"/>
</dbReference>
<evidence type="ECO:0000259" key="15">
    <source>
        <dbReference type="PROSITE" id="PS50878"/>
    </source>
</evidence>
<proteinExistence type="inferred from homology"/>